<sequence length="309" mass="34093">MSGNDGFWEELMVRGGSQGVRIGRLSRRDFSKLALASAVALALPRLARARDEPFKFGLTPVFLSNDLELLGHLRAYLSSRLGGAVELVSRRTYQEITALLVSGQVHAAWICGYPYVQYKADLDLTATPSWHGKPLYQSYLIAAAGRAVDGWSGLREDIHAFSDPDSNSGFLVTRALLAENRLRPDQFFSRSFFTYGHRNVIRAVASGLAQSGSVDGYVWEVMREIEPELVTRTMIVRKSEWLGFPPVASPKSLAGDPRIAALRDALVSMSDDAEGRKVLDMLRLDGFVVAPPELFDTIAAKVETVRQFG</sequence>
<dbReference type="Gene3D" id="3.40.190.10">
    <property type="entry name" value="Periplasmic binding protein-like II"/>
    <property type="match status" value="2"/>
</dbReference>
<dbReference type="InterPro" id="IPR006311">
    <property type="entry name" value="TAT_signal"/>
</dbReference>
<dbReference type="Pfam" id="PF12974">
    <property type="entry name" value="Phosphonate-bd"/>
    <property type="match status" value="1"/>
</dbReference>
<gene>
    <name evidence="1" type="ORF">MAXJ12_34319</name>
</gene>
<dbReference type="PANTHER" id="PTHR35841">
    <property type="entry name" value="PHOSPHONATES-BINDING PERIPLASMIC PROTEIN"/>
    <property type="match status" value="1"/>
</dbReference>
<keyword evidence="2" id="KW-1185">Reference proteome</keyword>
<dbReference type="EMBL" id="AHAM01000310">
    <property type="protein sequence ID" value="EHK52644.1"/>
    <property type="molecule type" value="Genomic_DNA"/>
</dbReference>
<reference evidence="1 2" key="1">
    <citation type="journal article" date="2012" name="J. Bacteriol.">
        <title>Draft Genome Sequence of Mesorhizobium alhagi CCNWXJ12-2T, a Novel Salt-Resistant Species Isolated from the Desert of Northwestern China.</title>
        <authorList>
            <person name="Zhou M."/>
            <person name="Chen W."/>
            <person name="Chen H."/>
            <person name="Wei G."/>
        </authorList>
    </citation>
    <scope>NUCLEOTIDE SEQUENCE [LARGE SCALE GENOMIC DNA]</scope>
    <source>
        <strain evidence="1 2">CCNWXJ12-2</strain>
    </source>
</reference>
<evidence type="ECO:0000313" key="2">
    <source>
        <dbReference type="Proteomes" id="UP000003250"/>
    </source>
</evidence>
<dbReference type="Proteomes" id="UP000003250">
    <property type="component" value="Unassembled WGS sequence"/>
</dbReference>
<evidence type="ECO:0000313" key="1">
    <source>
        <dbReference type="EMBL" id="EHK52644.1"/>
    </source>
</evidence>
<dbReference type="RefSeq" id="WP_008840413.1">
    <property type="nucleotide sequence ID" value="NZ_AHAM01000310.1"/>
</dbReference>
<dbReference type="PROSITE" id="PS51318">
    <property type="entry name" value="TAT"/>
    <property type="match status" value="1"/>
</dbReference>
<proteinExistence type="predicted"/>
<organism evidence="1 2">
    <name type="scientific">Mesorhizobium alhagi CCNWXJ12-2</name>
    <dbReference type="NCBI Taxonomy" id="1107882"/>
    <lineage>
        <taxon>Bacteria</taxon>
        <taxon>Pseudomonadati</taxon>
        <taxon>Pseudomonadota</taxon>
        <taxon>Alphaproteobacteria</taxon>
        <taxon>Hyphomicrobiales</taxon>
        <taxon>Phyllobacteriaceae</taxon>
        <taxon>Allomesorhizobium</taxon>
    </lineage>
</organism>
<dbReference type="CDD" id="cd13571">
    <property type="entry name" value="PBP2_PnhD_1"/>
    <property type="match status" value="1"/>
</dbReference>
<dbReference type="AlphaFoldDB" id="H0I306"/>
<name>H0I306_9HYPH</name>
<protein>
    <submittedName>
        <fullName evidence="1">Phosphate/phosphonate ABC transporter</fullName>
    </submittedName>
</protein>
<accession>H0I306</accession>
<dbReference type="SUPFAM" id="SSF53850">
    <property type="entry name" value="Periplasmic binding protein-like II"/>
    <property type="match status" value="1"/>
</dbReference>
<dbReference type="PANTHER" id="PTHR35841:SF1">
    <property type="entry name" value="PHOSPHONATES-BINDING PERIPLASMIC PROTEIN"/>
    <property type="match status" value="1"/>
</dbReference>
<dbReference type="PATRIC" id="fig|1107882.3.peg.6623"/>